<keyword evidence="5" id="KW-0560">Oxidoreductase</keyword>
<dbReference type="SUPFAM" id="SSF56534">
    <property type="entry name" value="Aromatic aminoacid monoxygenases, catalytic and oligomerization domains"/>
    <property type="match status" value="1"/>
</dbReference>
<comment type="similarity">
    <text evidence="2">Belongs to the biopterin-dependent aromatic amino acid hydroxylase family.</text>
</comment>
<keyword evidence="11" id="KW-1185">Reference proteome</keyword>
<name>A0A8J8NPX6_HALGN</name>
<dbReference type="InterPro" id="IPR019774">
    <property type="entry name" value="Aromatic-AA_hydroxylase_C"/>
</dbReference>
<feature type="binding site" evidence="8">
    <location>
        <position position="331"/>
    </location>
    <ligand>
        <name>Fe cation</name>
        <dbReference type="ChEBI" id="CHEBI:24875"/>
    </ligand>
</feature>
<evidence type="ECO:0000256" key="4">
    <source>
        <dbReference type="ARBA" id="ARBA00022723"/>
    </source>
</evidence>
<feature type="binding site" evidence="8">
    <location>
        <position position="286"/>
    </location>
    <ligand>
        <name>Fe cation</name>
        <dbReference type="ChEBI" id="CHEBI:24875"/>
    </ligand>
</feature>
<evidence type="ECO:0000259" key="9">
    <source>
        <dbReference type="PROSITE" id="PS51410"/>
    </source>
</evidence>
<dbReference type="PANTHER" id="PTHR11473">
    <property type="entry name" value="AROMATIC AMINO ACID HYDROXYLASE"/>
    <property type="match status" value="1"/>
</dbReference>
<sequence length="443" mass="51710">MQKRLLFQNNQYQKQSLDQMKATSGLIKNTLYRPRVANRLQQNNLIELEGIFLKNTSRRFKSSVNIAFLSKMMQDYQCNSENFNNVIDITNKLGKEEQTNQQNSNLDRQNRKQLPEVPWFPTQLSDLDKIGKKVLIFGDGIEEIDHPGCKDPEYVARRKYIASLALDYKLSDPGIPYLKYNENEKYVWKYCFSRLRELFKENACAEYNWALNEFEKKIGYSTEDIPQLDDISKFLHKTTGWRIRPVGGLLTQREFLNGLAFRIFHSTQYIRHHQIPTYSPEPDIIHELVGHAPMLANQEFADFSHFIGLASLGCSEEELLKLAAIYWFTVEFGICKQEGKYKAFGAGILGGLGELEYCLTDVPKFYPLDLDEITKNHLFFTINSMQPYYFVAESFTKAKDMVEEYCKNLDKPFRVDYDRIKQEIIVDGDIKMRKEITEQGPLF</sequence>
<protein>
    <recommendedName>
        <fullName evidence="3">phenylalanine 4-monooxygenase</fullName>
        <ecNumber evidence="3">1.14.16.1</ecNumber>
    </recommendedName>
</protein>
<evidence type="ECO:0000313" key="11">
    <source>
        <dbReference type="Proteomes" id="UP000785679"/>
    </source>
</evidence>
<accession>A0A8J8NPX6</accession>
<keyword evidence="6 8" id="KW-0408">Iron</keyword>
<dbReference type="InterPro" id="IPR036329">
    <property type="entry name" value="Aro-AA_hydroxylase_C_sf"/>
</dbReference>
<dbReference type="OrthoDB" id="983542at2759"/>
<gene>
    <name evidence="10" type="ORF">FGO68_gene4783</name>
</gene>
<dbReference type="Gene3D" id="1.10.800.10">
    <property type="entry name" value="Aromatic amino acid hydroxylase"/>
    <property type="match status" value="1"/>
</dbReference>
<evidence type="ECO:0000313" key="10">
    <source>
        <dbReference type="EMBL" id="TNV78883.1"/>
    </source>
</evidence>
<feature type="domain" description="Biopterin-dependent aromatic amino acid hydroxylase family profile" evidence="9">
    <location>
        <begin position="104"/>
        <end position="443"/>
    </location>
</feature>
<organism evidence="10 11">
    <name type="scientific">Halteria grandinella</name>
    <dbReference type="NCBI Taxonomy" id="5974"/>
    <lineage>
        <taxon>Eukaryota</taxon>
        <taxon>Sar</taxon>
        <taxon>Alveolata</taxon>
        <taxon>Ciliophora</taxon>
        <taxon>Intramacronucleata</taxon>
        <taxon>Spirotrichea</taxon>
        <taxon>Stichotrichia</taxon>
        <taxon>Sporadotrichida</taxon>
        <taxon>Halteriidae</taxon>
        <taxon>Halteria</taxon>
    </lineage>
</organism>
<dbReference type="GO" id="GO:0005506">
    <property type="term" value="F:iron ion binding"/>
    <property type="evidence" value="ECO:0007669"/>
    <property type="project" value="InterPro"/>
</dbReference>
<dbReference type="Proteomes" id="UP000785679">
    <property type="component" value="Unassembled WGS sequence"/>
</dbReference>
<evidence type="ECO:0000256" key="6">
    <source>
        <dbReference type="ARBA" id="ARBA00023004"/>
    </source>
</evidence>
<comment type="caution">
    <text evidence="10">The sequence shown here is derived from an EMBL/GenBank/DDBJ whole genome shotgun (WGS) entry which is preliminary data.</text>
</comment>
<dbReference type="EMBL" id="RRYP01009695">
    <property type="protein sequence ID" value="TNV78883.1"/>
    <property type="molecule type" value="Genomic_DNA"/>
</dbReference>
<dbReference type="PRINTS" id="PR00372">
    <property type="entry name" value="FYWHYDRXLASE"/>
</dbReference>
<reference evidence="10" key="1">
    <citation type="submission" date="2019-06" db="EMBL/GenBank/DDBJ databases">
        <authorList>
            <person name="Zheng W."/>
        </authorList>
    </citation>
    <scope>NUCLEOTIDE SEQUENCE</scope>
    <source>
        <strain evidence="10">QDHG01</strain>
    </source>
</reference>
<feature type="binding site" evidence="8">
    <location>
        <position position="291"/>
    </location>
    <ligand>
        <name>Fe cation</name>
        <dbReference type="ChEBI" id="CHEBI:24875"/>
    </ligand>
</feature>
<dbReference type="GO" id="GO:0004505">
    <property type="term" value="F:phenylalanine 4-monooxygenase activity"/>
    <property type="evidence" value="ECO:0007669"/>
    <property type="project" value="UniProtKB-EC"/>
</dbReference>
<evidence type="ECO:0000256" key="1">
    <source>
        <dbReference type="ARBA" id="ARBA00001954"/>
    </source>
</evidence>
<evidence type="ECO:0000256" key="2">
    <source>
        <dbReference type="ARBA" id="ARBA00009712"/>
    </source>
</evidence>
<dbReference type="InterPro" id="IPR036951">
    <property type="entry name" value="ArAA_hydroxylase_sf"/>
</dbReference>
<keyword evidence="7" id="KW-0503">Monooxygenase</keyword>
<dbReference type="PROSITE" id="PS51410">
    <property type="entry name" value="BH4_AAA_HYDROXYL_2"/>
    <property type="match status" value="1"/>
</dbReference>
<evidence type="ECO:0000256" key="3">
    <source>
        <dbReference type="ARBA" id="ARBA00011995"/>
    </source>
</evidence>
<dbReference type="Pfam" id="PF00351">
    <property type="entry name" value="Biopterin_H"/>
    <property type="match status" value="1"/>
</dbReference>
<evidence type="ECO:0000256" key="7">
    <source>
        <dbReference type="ARBA" id="ARBA00023033"/>
    </source>
</evidence>
<evidence type="ECO:0000256" key="8">
    <source>
        <dbReference type="PIRSR" id="PIRSR601273-2"/>
    </source>
</evidence>
<dbReference type="InterPro" id="IPR001273">
    <property type="entry name" value="ArAA_hydroxylase"/>
</dbReference>
<comment type="cofactor">
    <cofactor evidence="1 8">
        <name>Fe(2+)</name>
        <dbReference type="ChEBI" id="CHEBI:29033"/>
    </cofactor>
</comment>
<evidence type="ECO:0000256" key="5">
    <source>
        <dbReference type="ARBA" id="ARBA00023002"/>
    </source>
</evidence>
<keyword evidence="4 8" id="KW-0479">Metal-binding</keyword>
<proteinExistence type="inferred from homology"/>
<dbReference type="AlphaFoldDB" id="A0A8J8NPX6"/>
<dbReference type="EC" id="1.14.16.1" evidence="3"/>
<dbReference type="PANTHER" id="PTHR11473:SF24">
    <property type="entry name" value="PHENYLALANINE-4-HYDROXYLASE"/>
    <property type="match status" value="1"/>
</dbReference>